<feature type="domain" description="Transposable element P transposase-like RNase H" evidence="2">
    <location>
        <begin position="1"/>
        <end position="103"/>
    </location>
</feature>
<organism evidence="5 6">
    <name type="scientific">Macrosiphum euphorbiae</name>
    <name type="common">potato aphid</name>
    <dbReference type="NCBI Taxonomy" id="13131"/>
    <lineage>
        <taxon>Eukaryota</taxon>
        <taxon>Metazoa</taxon>
        <taxon>Ecdysozoa</taxon>
        <taxon>Arthropoda</taxon>
        <taxon>Hexapoda</taxon>
        <taxon>Insecta</taxon>
        <taxon>Pterygota</taxon>
        <taxon>Neoptera</taxon>
        <taxon>Paraneoptera</taxon>
        <taxon>Hemiptera</taxon>
        <taxon>Sternorrhyncha</taxon>
        <taxon>Aphidomorpha</taxon>
        <taxon>Aphidoidea</taxon>
        <taxon>Aphididae</taxon>
        <taxon>Macrosiphini</taxon>
        <taxon>Macrosiphum</taxon>
    </lineage>
</organism>
<comment type="caution">
    <text evidence="5">The sequence shown here is derived from an EMBL/GenBank/DDBJ whole genome shotgun (WGS) entry which is preliminary data.</text>
</comment>
<evidence type="ECO:0000256" key="1">
    <source>
        <dbReference type="SAM" id="MobiDB-lite"/>
    </source>
</evidence>
<evidence type="ECO:0000259" key="2">
    <source>
        <dbReference type="Pfam" id="PF21787"/>
    </source>
</evidence>
<evidence type="ECO:0000313" key="5">
    <source>
        <dbReference type="EMBL" id="CAI6345667.1"/>
    </source>
</evidence>
<proteinExistence type="predicted"/>
<dbReference type="Pfam" id="PF21789">
    <property type="entry name" value="TNP-like_RNaseH_C"/>
    <property type="match status" value="1"/>
</dbReference>
<feature type="domain" description="Transposable element P transposase-like RNase H C-terminal" evidence="4">
    <location>
        <begin position="324"/>
        <end position="358"/>
    </location>
</feature>
<dbReference type="PANTHER" id="PTHR47577">
    <property type="entry name" value="THAP DOMAIN-CONTAINING PROTEIN 6"/>
    <property type="match status" value="1"/>
</dbReference>
<dbReference type="Proteomes" id="UP001160148">
    <property type="component" value="Unassembled WGS sequence"/>
</dbReference>
<evidence type="ECO:0000313" key="6">
    <source>
        <dbReference type="Proteomes" id="UP001160148"/>
    </source>
</evidence>
<dbReference type="Pfam" id="PF21788">
    <property type="entry name" value="TNP-like_GBD"/>
    <property type="match status" value="1"/>
</dbReference>
<dbReference type="Pfam" id="PF21787">
    <property type="entry name" value="TNP-like_RNaseH_N"/>
    <property type="match status" value="1"/>
</dbReference>
<protein>
    <recommendedName>
        <fullName evidence="7">Transposable element P transposase</fullName>
    </recommendedName>
</protein>
<name>A0AAV0VR50_9HEMI</name>
<accession>A0AAV0VR50</accession>
<feature type="region of interest" description="Disordered" evidence="1">
    <location>
        <begin position="565"/>
        <end position="584"/>
    </location>
</feature>
<gene>
    <name evidence="5" type="ORF">MEUPH1_LOCUS2651</name>
</gene>
<reference evidence="5 6" key="1">
    <citation type="submission" date="2023-01" db="EMBL/GenBank/DDBJ databases">
        <authorList>
            <person name="Whitehead M."/>
        </authorList>
    </citation>
    <scope>NUCLEOTIDE SEQUENCE [LARGE SCALE GENOMIC DNA]</scope>
</reference>
<dbReference type="InterPro" id="IPR048365">
    <property type="entry name" value="TNP-like_RNaseH_N"/>
</dbReference>
<evidence type="ECO:0008006" key="7">
    <source>
        <dbReference type="Google" id="ProtNLM"/>
    </source>
</evidence>
<dbReference type="InterPro" id="IPR048366">
    <property type="entry name" value="TNP-like_GBD"/>
</dbReference>
<dbReference type="PANTHER" id="PTHR47577:SF2">
    <property type="entry name" value="THAP DOMAIN CONTAINING 9"/>
    <property type="match status" value="1"/>
</dbReference>
<feature type="domain" description="Transposable element P transposase-like GTP-binding insertion" evidence="3">
    <location>
        <begin position="133"/>
        <end position="252"/>
    </location>
</feature>
<evidence type="ECO:0000259" key="3">
    <source>
        <dbReference type="Pfam" id="PF21788"/>
    </source>
</evidence>
<sequence length="584" mass="67222">MFLRESFSVNSQTLTYSGLEDFGEESESSGLNANHALVFMFQSLALNFTQPIAVFASRGPVKGTVLAQLVVKSICLLENIGIKVEGVVSDGASTNRKLWGELGISGKKNQISNSFENPIDRKRKIYIFADAPHLIKNVRNRLHNKKSLRESLETPYIRWSHYIDVYENDIKRNSNSPTKVCPKITLRHLHVDGFSKMNVKLATQIFSDSMAKGLEFYRDYVKVESLKNSFQTQLFRDRFNKLFDVFNRKYPAEGIKKKSPDFQILKDNLNWINCWEDQVENKYITKDEYLTQNTADGLRVTMKSTLELTEYLLEKCGFKFVLTSKMNQDKLEQFFGMSRQATGPNEHPSTPTFLQVYKMLSMYSLLKPPKSGNCKILEPTVHTITITDLNLVDNKEQVSQRAEKIEILRKKLDTLIMTNVEVDDIIFEHNIHNYNKAEAEDCVLYYICGYITKNLIKTVKCDTCLTVLIGTKSYCSRPEAALLNIKSKGGLTYPNDFIFGLLSTVEKSFAKHCDNNNVFLMTIDEFFETNKFINFPCIEHKQDVLTHIISNFIIMRMRQYALHTNKNQSKENAKKKKFAKLVHT</sequence>
<dbReference type="InterPro" id="IPR048367">
    <property type="entry name" value="TNP-like_RNaseH_C"/>
</dbReference>
<keyword evidence="6" id="KW-1185">Reference proteome</keyword>
<feature type="compositionally biased region" description="Basic residues" evidence="1">
    <location>
        <begin position="573"/>
        <end position="584"/>
    </location>
</feature>
<evidence type="ECO:0000259" key="4">
    <source>
        <dbReference type="Pfam" id="PF21789"/>
    </source>
</evidence>
<dbReference type="AlphaFoldDB" id="A0AAV0VR50"/>
<dbReference type="EMBL" id="CARXXK010000001">
    <property type="protein sequence ID" value="CAI6345667.1"/>
    <property type="molecule type" value="Genomic_DNA"/>
</dbReference>